<dbReference type="GO" id="GO:0035485">
    <property type="term" value="F:adenine/guanine mispair binding"/>
    <property type="evidence" value="ECO:0007669"/>
    <property type="project" value="TreeGrafter"/>
</dbReference>
<comment type="catalytic activity">
    <reaction evidence="1">
        <text>Hydrolyzes free adenine bases from 7,8-dihydro-8-oxoguanine:adenine mismatched double-stranded DNA, leaving an apurinic site.</text>
        <dbReference type="EC" id="3.2.2.31"/>
    </reaction>
</comment>
<dbReference type="CDD" id="cd03425">
    <property type="entry name" value="NUDIX_MutT_NudA_like"/>
    <property type="match status" value="1"/>
</dbReference>
<evidence type="ECO:0000256" key="1">
    <source>
        <dbReference type="ARBA" id="ARBA00000843"/>
    </source>
</evidence>
<name>A0A1M4TPB5_9BACT</name>
<feature type="domain" description="Nudix hydrolase" evidence="15">
    <location>
        <begin position="233"/>
        <end position="363"/>
    </location>
</feature>
<keyword evidence="14" id="KW-0326">Glycosidase</keyword>
<keyword evidence="9" id="KW-0227">DNA damage</keyword>
<comment type="function">
    <text evidence="3">Adenine glycosylase active on G-A mispairs. MutY also corrects error-prone DNA synthesis past GO lesions which are due to the oxidatively damaged form of guanine: 7,8-dihydro-8-oxoguanine (8-oxo-dGTP).</text>
</comment>
<dbReference type="InterPro" id="IPR029119">
    <property type="entry name" value="MutY_C"/>
</dbReference>
<dbReference type="GO" id="GO:0000701">
    <property type="term" value="F:purine-specific mismatch base pair DNA N-glycosylase activity"/>
    <property type="evidence" value="ECO:0007669"/>
    <property type="project" value="UniProtKB-EC"/>
</dbReference>
<dbReference type="AlphaFoldDB" id="A0A1M4TPB5"/>
<evidence type="ECO:0000256" key="14">
    <source>
        <dbReference type="ARBA" id="ARBA00023295"/>
    </source>
</evidence>
<dbReference type="InterPro" id="IPR003265">
    <property type="entry name" value="HhH-GPD_domain"/>
</dbReference>
<dbReference type="InterPro" id="IPR000086">
    <property type="entry name" value="NUDIX_hydrolase_dom"/>
</dbReference>
<comment type="cofactor">
    <cofactor evidence="2">
        <name>[4Fe-4S] cluster</name>
        <dbReference type="ChEBI" id="CHEBI:49883"/>
    </cofactor>
</comment>
<dbReference type="InterPro" id="IPR015797">
    <property type="entry name" value="NUDIX_hydrolase-like_dom_sf"/>
</dbReference>
<evidence type="ECO:0000256" key="12">
    <source>
        <dbReference type="ARBA" id="ARBA00023014"/>
    </source>
</evidence>
<dbReference type="EC" id="3.2.2.31" evidence="5"/>
<proteinExistence type="inferred from homology"/>
<accession>A0A1M4TPB5</accession>
<organism evidence="16 17">
    <name type="scientific">Desulfacinum infernum DSM 9756</name>
    <dbReference type="NCBI Taxonomy" id="1121391"/>
    <lineage>
        <taxon>Bacteria</taxon>
        <taxon>Pseudomonadati</taxon>
        <taxon>Thermodesulfobacteriota</taxon>
        <taxon>Syntrophobacteria</taxon>
        <taxon>Syntrophobacterales</taxon>
        <taxon>Syntrophobacteraceae</taxon>
        <taxon>Desulfacinum</taxon>
    </lineage>
</organism>
<dbReference type="STRING" id="1121391.SAMN02745206_00337"/>
<keyword evidence="17" id="KW-1185">Reference proteome</keyword>
<dbReference type="Pfam" id="PF14815">
    <property type="entry name" value="NUDIX_4"/>
    <property type="match status" value="1"/>
</dbReference>
<comment type="similarity">
    <text evidence="4">Belongs to the Nth/MutY family.</text>
</comment>
<dbReference type="NCBIfam" id="TIGR01084">
    <property type="entry name" value="mutY"/>
    <property type="match status" value="1"/>
</dbReference>
<evidence type="ECO:0000256" key="3">
    <source>
        <dbReference type="ARBA" id="ARBA00002933"/>
    </source>
</evidence>
<dbReference type="GO" id="GO:0006298">
    <property type="term" value="P:mismatch repair"/>
    <property type="evidence" value="ECO:0007669"/>
    <property type="project" value="TreeGrafter"/>
</dbReference>
<evidence type="ECO:0000256" key="13">
    <source>
        <dbReference type="ARBA" id="ARBA00023204"/>
    </source>
</evidence>
<dbReference type="SUPFAM" id="SSF48150">
    <property type="entry name" value="DNA-glycosylase"/>
    <property type="match status" value="1"/>
</dbReference>
<dbReference type="GO" id="GO:0051539">
    <property type="term" value="F:4 iron, 4 sulfur cluster binding"/>
    <property type="evidence" value="ECO:0007669"/>
    <property type="project" value="UniProtKB-KW"/>
</dbReference>
<keyword evidence="12" id="KW-0411">Iron-sulfur</keyword>
<dbReference type="SMART" id="SM00478">
    <property type="entry name" value="ENDO3c"/>
    <property type="match status" value="1"/>
</dbReference>
<evidence type="ECO:0000256" key="6">
    <source>
        <dbReference type="ARBA" id="ARBA00022023"/>
    </source>
</evidence>
<evidence type="ECO:0000256" key="11">
    <source>
        <dbReference type="ARBA" id="ARBA00023004"/>
    </source>
</evidence>
<dbReference type="Gene3D" id="1.10.1670.10">
    <property type="entry name" value="Helix-hairpin-Helix base-excision DNA repair enzymes (C-terminal)"/>
    <property type="match status" value="1"/>
</dbReference>
<dbReference type="PANTHER" id="PTHR42944:SF1">
    <property type="entry name" value="ADENINE DNA GLYCOSYLASE"/>
    <property type="match status" value="1"/>
</dbReference>
<evidence type="ECO:0000259" key="15">
    <source>
        <dbReference type="PROSITE" id="PS51462"/>
    </source>
</evidence>
<evidence type="ECO:0000256" key="9">
    <source>
        <dbReference type="ARBA" id="ARBA00022763"/>
    </source>
</evidence>
<dbReference type="Proteomes" id="UP000184076">
    <property type="component" value="Unassembled WGS sequence"/>
</dbReference>
<protein>
    <recommendedName>
        <fullName evidence="6">Adenine DNA glycosylase</fullName>
        <ecNumber evidence="5">3.2.2.31</ecNumber>
    </recommendedName>
</protein>
<dbReference type="EMBL" id="FQVB01000004">
    <property type="protein sequence ID" value="SHE46216.1"/>
    <property type="molecule type" value="Genomic_DNA"/>
</dbReference>
<gene>
    <name evidence="16" type="ORF">SAMN02745206_00337</name>
</gene>
<dbReference type="InterPro" id="IPR005760">
    <property type="entry name" value="A/G_AdeGlyc_MutY"/>
</dbReference>
<keyword evidence="10" id="KW-0378">Hydrolase</keyword>
<dbReference type="CDD" id="cd00056">
    <property type="entry name" value="ENDO3c"/>
    <property type="match status" value="1"/>
</dbReference>
<dbReference type="InterPro" id="IPR004036">
    <property type="entry name" value="Endonuclease-III-like_CS2"/>
</dbReference>
<dbReference type="GO" id="GO:0006284">
    <property type="term" value="P:base-excision repair"/>
    <property type="evidence" value="ECO:0007669"/>
    <property type="project" value="InterPro"/>
</dbReference>
<dbReference type="GO" id="GO:0032357">
    <property type="term" value="F:oxidized purine DNA binding"/>
    <property type="evidence" value="ECO:0007669"/>
    <property type="project" value="TreeGrafter"/>
</dbReference>
<evidence type="ECO:0000256" key="7">
    <source>
        <dbReference type="ARBA" id="ARBA00022485"/>
    </source>
</evidence>
<dbReference type="InterPro" id="IPR044298">
    <property type="entry name" value="MIG/MutY"/>
</dbReference>
<evidence type="ECO:0000313" key="16">
    <source>
        <dbReference type="EMBL" id="SHE46216.1"/>
    </source>
</evidence>
<dbReference type="InterPro" id="IPR000445">
    <property type="entry name" value="HhH_motif"/>
</dbReference>
<keyword evidence="13" id="KW-0234">DNA repair</keyword>
<evidence type="ECO:0000256" key="10">
    <source>
        <dbReference type="ARBA" id="ARBA00022801"/>
    </source>
</evidence>
<keyword evidence="8" id="KW-0479">Metal-binding</keyword>
<evidence type="ECO:0000256" key="2">
    <source>
        <dbReference type="ARBA" id="ARBA00001966"/>
    </source>
</evidence>
<dbReference type="PROSITE" id="PS51462">
    <property type="entry name" value="NUDIX"/>
    <property type="match status" value="1"/>
</dbReference>
<keyword evidence="11" id="KW-0408">Iron</keyword>
<dbReference type="Gene3D" id="1.10.340.30">
    <property type="entry name" value="Hypothetical protein, domain 2"/>
    <property type="match status" value="1"/>
</dbReference>
<dbReference type="PANTHER" id="PTHR42944">
    <property type="entry name" value="ADENINE DNA GLYCOSYLASE"/>
    <property type="match status" value="1"/>
</dbReference>
<dbReference type="InterPro" id="IPR023170">
    <property type="entry name" value="HhH_base_excis_C"/>
</dbReference>
<dbReference type="FunFam" id="1.10.340.30:FF:000002">
    <property type="entry name" value="Adenine DNA glycosylase"/>
    <property type="match status" value="1"/>
</dbReference>
<evidence type="ECO:0000313" key="17">
    <source>
        <dbReference type="Proteomes" id="UP000184076"/>
    </source>
</evidence>
<dbReference type="Gene3D" id="3.90.79.10">
    <property type="entry name" value="Nucleoside Triphosphate Pyrophosphohydrolase"/>
    <property type="match status" value="1"/>
</dbReference>
<dbReference type="PROSITE" id="PS01155">
    <property type="entry name" value="ENDONUCLEASE_III_2"/>
    <property type="match status" value="1"/>
</dbReference>
<dbReference type="Pfam" id="PF00730">
    <property type="entry name" value="HhH-GPD"/>
    <property type="match status" value="1"/>
</dbReference>
<sequence>MCHSQDRTPSEVGRDLVQWFLENQRDLPWRRDYSPYGVWVSEIMLQQTQVAAVVPYYLRWMKRFPDVPSLAAATEDEVLLYWEGLGYYSRARNLLKAARLVMERFGGRVPDTEADLRVLPGVGPYTASAILSLAYNRDVPVVDGNVERVAARLLDLDVSAKSPEGRREVLRAATQWLVPGKARFYNQALMELGAVICTPAHPKCLACPVAARCLALRHGTVENRPVRSPRPRWEELRVAIGVLRENGKIYIQKRPEGGLFAGLWEFPGGKALEAETPRVALVREMEEELGVRVKIVDKIGVVRHAYTRFRVTLHAYRCVPDPPGQIVRPRACAAWKWVRPSELDLFAFPAANRRLIQALRKAADAGS</sequence>
<dbReference type="PROSITE" id="PS00893">
    <property type="entry name" value="NUDIX_BOX"/>
    <property type="match status" value="1"/>
</dbReference>
<dbReference type="InterPro" id="IPR020084">
    <property type="entry name" value="NUDIX_hydrolase_CS"/>
</dbReference>
<dbReference type="InterPro" id="IPR011257">
    <property type="entry name" value="DNA_glycosylase"/>
</dbReference>
<evidence type="ECO:0000256" key="4">
    <source>
        <dbReference type="ARBA" id="ARBA00008343"/>
    </source>
</evidence>
<dbReference type="Pfam" id="PF00633">
    <property type="entry name" value="HHH"/>
    <property type="match status" value="1"/>
</dbReference>
<evidence type="ECO:0000256" key="8">
    <source>
        <dbReference type="ARBA" id="ARBA00022723"/>
    </source>
</evidence>
<dbReference type="GO" id="GO:0046872">
    <property type="term" value="F:metal ion binding"/>
    <property type="evidence" value="ECO:0007669"/>
    <property type="project" value="UniProtKB-KW"/>
</dbReference>
<dbReference type="SUPFAM" id="SSF55811">
    <property type="entry name" value="Nudix"/>
    <property type="match status" value="1"/>
</dbReference>
<evidence type="ECO:0000256" key="5">
    <source>
        <dbReference type="ARBA" id="ARBA00012045"/>
    </source>
</evidence>
<dbReference type="GO" id="GO:0034039">
    <property type="term" value="F:8-oxo-7,8-dihydroguanine DNA N-glycosylase activity"/>
    <property type="evidence" value="ECO:0007669"/>
    <property type="project" value="TreeGrafter"/>
</dbReference>
<keyword evidence="7" id="KW-0004">4Fe-4S</keyword>
<reference evidence="17" key="1">
    <citation type="submission" date="2016-11" db="EMBL/GenBank/DDBJ databases">
        <authorList>
            <person name="Varghese N."/>
            <person name="Submissions S."/>
        </authorList>
    </citation>
    <scope>NUCLEOTIDE SEQUENCE [LARGE SCALE GENOMIC DNA]</scope>
    <source>
        <strain evidence="17">DSM 9756</strain>
    </source>
</reference>